<protein>
    <submittedName>
        <fullName evidence="1">Uncharacterized protein</fullName>
    </submittedName>
</protein>
<proteinExistence type="predicted"/>
<sequence>MWNYTYFVITPGCEIDSYTHFPDGKQGNFIKFGDQVSNHGSLGIRNAYATHNPDIGVGAIMHTGAFQNPGLGTLLKHYITNDLRIAPVGNTEWFGIIRSASWPLFQRMLNNWDGRTVTDKNVDTLKRDLRMILTATEEPVHFAPPSLRDLVADIV</sequence>
<accession>A0A4Q7S032</accession>
<evidence type="ECO:0000313" key="2">
    <source>
        <dbReference type="Proteomes" id="UP000291078"/>
    </source>
</evidence>
<dbReference type="AlphaFoldDB" id="A0A4Q7S032"/>
<dbReference type="RefSeq" id="WP_130391614.1">
    <property type="nucleotide sequence ID" value="NZ_SGXM01000002.1"/>
</dbReference>
<evidence type="ECO:0000313" key="1">
    <source>
        <dbReference type="EMBL" id="RZT39453.1"/>
    </source>
</evidence>
<gene>
    <name evidence="1" type="ORF">EV147_2648</name>
</gene>
<dbReference type="Proteomes" id="UP000291078">
    <property type="component" value="Unassembled WGS sequence"/>
</dbReference>
<reference evidence="1 2" key="1">
    <citation type="journal article" date="2015" name="Stand. Genomic Sci.">
        <title>Genomic Encyclopedia of Bacterial and Archaeal Type Strains, Phase III: the genomes of soil and plant-associated and newly described type strains.</title>
        <authorList>
            <person name="Whitman W.B."/>
            <person name="Woyke T."/>
            <person name="Klenk H.P."/>
            <person name="Zhou Y."/>
            <person name="Lilburn T.G."/>
            <person name="Beck B.J."/>
            <person name="De Vos P."/>
            <person name="Vandamme P."/>
            <person name="Eisen J.A."/>
            <person name="Garrity G."/>
            <person name="Hugenholtz P."/>
            <person name="Kyrpides N.C."/>
        </authorList>
    </citation>
    <scope>NUCLEOTIDE SEQUENCE [LARGE SCALE GENOMIC DNA]</scope>
    <source>
        <strain evidence="1 2">ASC-9842</strain>
    </source>
</reference>
<organism evidence="1 2">
    <name type="scientific">Cupriavidus agavae</name>
    <dbReference type="NCBI Taxonomy" id="1001822"/>
    <lineage>
        <taxon>Bacteria</taxon>
        <taxon>Pseudomonadati</taxon>
        <taxon>Pseudomonadota</taxon>
        <taxon>Betaproteobacteria</taxon>
        <taxon>Burkholderiales</taxon>
        <taxon>Burkholderiaceae</taxon>
        <taxon>Cupriavidus</taxon>
    </lineage>
</organism>
<name>A0A4Q7S032_9BURK</name>
<dbReference type="OrthoDB" id="1846031at2"/>
<dbReference type="EMBL" id="SGXM01000002">
    <property type="protein sequence ID" value="RZT39453.1"/>
    <property type="molecule type" value="Genomic_DNA"/>
</dbReference>
<comment type="caution">
    <text evidence="1">The sequence shown here is derived from an EMBL/GenBank/DDBJ whole genome shotgun (WGS) entry which is preliminary data.</text>
</comment>
<keyword evidence="2" id="KW-1185">Reference proteome</keyword>